<reference evidence="2" key="1">
    <citation type="journal article" date="2011" name="Nat. Biotechnol.">
        <title>The genomic sequence of the Chinese hamster ovary (CHO)-K1 cell line.</title>
        <authorList>
            <person name="Xu X."/>
            <person name="Nagarajan H."/>
            <person name="Lewis N.E."/>
            <person name="Pan S."/>
            <person name="Cai Z."/>
            <person name="Liu X."/>
            <person name="Chen W."/>
            <person name="Xie M."/>
            <person name="Wang W."/>
            <person name="Hammond S."/>
            <person name="Andersen M.R."/>
            <person name="Neff N."/>
            <person name="Passarelli B."/>
            <person name="Koh W."/>
            <person name="Fan H.C."/>
            <person name="Wang J."/>
            <person name="Gui Y."/>
            <person name="Lee K.H."/>
            <person name="Betenbaugh M.J."/>
            <person name="Quake S.R."/>
            <person name="Famili I."/>
            <person name="Palsson B.O."/>
            <person name="Wang J."/>
        </authorList>
    </citation>
    <scope>NUCLEOTIDE SEQUENCE [LARGE SCALE GENOMIC DNA]</scope>
    <source>
        <strain evidence="2">CHO K1 cell line</strain>
    </source>
</reference>
<dbReference type="InParanoid" id="G3IFB1"/>
<dbReference type="AlphaFoldDB" id="G3IFB1"/>
<name>G3IFB1_CRIGR</name>
<protein>
    <submittedName>
        <fullName evidence="1">Uncharacterized protein</fullName>
    </submittedName>
</protein>
<evidence type="ECO:0000313" key="2">
    <source>
        <dbReference type="Proteomes" id="UP000001075"/>
    </source>
</evidence>
<sequence length="99" mass="10425">MPFGYGDVDPECLSGVPGSTLVSGEEDLERLCLGNNPESTLEQGDTDLLCLGGVPDVTLEGLGEEEPEWLRLGDITVFILGCGDDDLHGLCLGGVLDFI</sequence>
<dbReference type="EMBL" id="JH002355">
    <property type="protein sequence ID" value="EGW13826.1"/>
    <property type="molecule type" value="Genomic_DNA"/>
</dbReference>
<organism evidence="1 2">
    <name type="scientific">Cricetulus griseus</name>
    <name type="common">Chinese hamster</name>
    <name type="synonym">Cricetulus barabensis griseus</name>
    <dbReference type="NCBI Taxonomy" id="10029"/>
    <lineage>
        <taxon>Eukaryota</taxon>
        <taxon>Metazoa</taxon>
        <taxon>Chordata</taxon>
        <taxon>Craniata</taxon>
        <taxon>Vertebrata</taxon>
        <taxon>Euteleostomi</taxon>
        <taxon>Mammalia</taxon>
        <taxon>Eutheria</taxon>
        <taxon>Euarchontoglires</taxon>
        <taxon>Glires</taxon>
        <taxon>Rodentia</taxon>
        <taxon>Myomorpha</taxon>
        <taxon>Muroidea</taxon>
        <taxon>Cricetidae</taxon>
        <taxon>Cricetinae</taxon>
        <taxon>Cricetulus</taxon>
    </lineage>
</organism>
<dbReference type="Proteomes" id="UP000001075">
    <property type="component" value="Unassembled WGS sequence"/>
</dbReference>
<gene>
    <name evidence="1" type="ORF">I79_022431</name>
</gene>
<evidence type="ECO:0000313" key="1">
    <source>
        <dbReference type="EMBL" id="EGW13826.1"/>
    </source>
</evidence>
<proteinExistence type="predicted"/>
<accession>G3IFB1</accession>